<dbReference type="SMART" id="SM00421">
    <property type="entry name" value="HTH_LUXR"/>
    <property type="match status" value="1"/>
</dbReference>
<evidence type="ECO:0000313" key="5">
    <source>
        <dbReference type="EMBL" id="MBO8433521.1"/>
    </source>
</evidence>
<dbReference type="InterPro" id="IPR036388">
    <property type="entry name" value="WH-like_DNA-bd_sf"/>
</dbReference>
<evidence type="ECO:0000259" key="4">
    <source>
        <dbReference type="PROSITE" id="PS50043"/>
    </source>
</evidence>
<keyword evidence="3" id="KW-0804">Transcription</keyword>
<comment type="caution">
    <text evidence="5">The sequence shown here is derived from an EMBL/GenBank/DDBJ whole genome shotgun (WGS) entry which is preliminary data.</text>
</comment>
<organism evidence="5 6">
    <name type="scientific">Candidatus Pullibacteroides excrementavium</name>
    <dbReference type="NCBI Taxonomy" id="2840905"/>
    <lineage>
        <taxon>Bacteria</taxon>
        <taxon>Pseudomonadati</taxon>
        <taxon>Bacteroidota</taxon>
        <taxon>Bacteroidia</taxon>
        <taxon>Bacteroidales</taxon>
        <taxon>Candidatus Pullibacteroides</taxon>
    </lineage>
</organism>
<dbReference type="EMBL" id="JADIMZ010000145">
    <property type="protein sequence ID" value="MBO8433521.1"/>
    <property type="molecule type" value="Genomic_DNA"/>
</dbReference>
<keyword evidence="2" id="KW-0238">DNA-binding</keyword>
<dbReference type="InterPro" id="IPR011006">
    <property type="entry name" value="CheY-like_superfamily"/>
</dbReference>
<dbReference type="CDD" id="cd06170">
    <property type="entry name" value="LuxR_C_like"/>
    <property type="match status" value="1"/>
</dbReference>
<dbReference type="InterPro" id="IPR016032">
    <property type="entry name" value="Sig_transdc_resp-reg_C-effctor"/>
</dbReference>
<gene>
    <name evidence="5" type="ORF">IAB08_09580</name>
</gene>
<dbReference type="Pfam" id="PF00196">
    <property type="entry name" value="GerE"/>
    <property type="match status" value="1"/>
</dbReference>
<reference evidence="5" key="1">
    <citation type="submission" date="2020-10" db="EMBL/GenBank/DDBJ databases">
        <authorList>
            <person name="Gilroy R."/>
        </authorList>
    </citation>
    <scope>NUCLEOTIDE SEQUENCE</scope>
    <source>
        <strain evidence="5">2889</strain>
    </source>
</reference>
<dbReference type="Proteomes" id="UP000823612">
    <property type="component" value="Unassembled WGS sequence"/>
</dbReference>
<dbReference type="Gene3D" id="3.40.50.2300">
    <property type="match status" value="1"/>
</dbReference>
<evidence type="ECO:0000313" key="6">
    <source>
        <dbReference type="Proteomes" id="UP000823612"/>
    </source>
</evidence>
<dbReference type="PROSITE" id="PS00622">
    <property type="entry name" value="HTH_LUXR_1"/>
    <property type="match status" value="1"/>
</dbReference>
<feature type="domain" description="HTH luxR-type" evidence="4">
    <location>
        <begin position="123"/>
        <end position="188"/>
    </location>
</feature>
<dbReference type="InterPro" id="IPR000792">
    <property type="entry name" value="Tscrpt_reg_LuxR_C"/>
</dbReference>
<dbReference type="AlphaFoldDB" id="A0A9D9H238"/>
<name>A0A9D9H238_9BACT</name>
<proteinExistence type="predicted"/>
<evidence type="ECO:0000256" key="3">
    <source>
        <dbReference type="ARBA" id="ARBA00023163"/>
    </source>
</evidence>
<dbReference type="PANTHER" id="PTHR44688">
    <property type="entry name" value="DNA-BINDING TRANSCRIPTIONAL ACTIVATOR DEVR_DOSR"/>
    <property type="match status" value="1"/>
</dbReference>
<dbReference type="GO" id="GO:0006355">
    <property type="term" value="P:regulation of DNA-templated transcription"/>
    <property type="evidence" value="ECO:0007669"/>
    <property type="project" value="InterPro"/>
</dbReference>
<sequence>MGKMLKFVIVEDSDIIADGLSTILRQINSGFRVLRMEPGGRLLSYLMAEKPDVLIVSPLLPEVGSPQKLRAHVDLPDLVCVAFVDNLREQKHTEGFDETVSLFDTEEQIREKIEHLANRKGEEEESEKMLSQREKEIVALVVRGYTNKQIADELCISSHTVITHRRNISSKLQIHSSAGLTIYAIVNKLVKLEDIQGEA</sequence>
<dbReference type="GO" id="GO:0003677">
    <property type="term" value="F:DNA binding"/>
    <property type="evidence" value="ECO:0007669"/>
    <property type="project" value="UniProtKB-KW"/>
</dbReference>
<protein>
    <submittedName>
        <fullName evidence="5">Response regulator transcription factor</fullName>
    </submittedName>
</protein>
<dbReference type="Gene3D" id="1.10.10.10">
    <property type="entry name" value="Winged helix-like DNA-binding domain superfamily/Winged helix DNA-binding domain"/>
    <property type="match status" value="1"/>
</dbReference>
<dbReference type="SUPFAM" id="SSF52172">
    <property type="entry name" value="CheY-like"/>
    <property type="match status" value="1"/>
</dbReference>
<accession>A0A9D9H238</accession>
<evidence type="ECO:0000256" key="2">
    <source>
        <dbReference type="ARBA" id="ARBA00023125"/>
    </source>
</evidence>
<keyword evidence="1" id="KW-0805">Transcription regulation</keyword>
<dbReference type="SUPFAM" id="SSF46894">
    <property type="entry name" value="C-terminal effector domain of the bipartite response regulators"/>
    <property type="match status" value="1"/>
</dbReference>
<evidence type="ECO:0000256" key="1">
    <source>
        <dbReference type="ARBA" id="ARBA00023015"/>
    </source>
</evidence>
<dbReference type="PRINTS" id="PR00038">
    <property type="entry name" value="HTHLUXR"/>
</dbReference>
<reference evidence="5" key="2">
    <citation type="journal article" date="2021" name="PeerJ">
        <title>Extensive microbial diversity within the chicken gut microbiome revealed by metagenomics and culture.</title>
        <authorList>
            <person name="Gilroy R."/>
            <person name="Ravi A."/>
            <person name="Getino M."/>
            <person name="Pursley I."/>
            <person name="Horton D.L."/>
            <person name="Alikhan N.F."/>
            <person name="Baker D."/>
            <person name="Gharbi K."/>
            <person name="Hall N."/>
            <person name="Watson M."/>
            <person name="Adriaenssens E.M."/>
            <person name="Foster-Nyarko E."/>
            <person name="Jarju S."/>
            <person name="Secka A."/>
            <person name="Antonio M."/>
            <person name="Oren A."/>
            <person name="Chaudhuri R.R."/>
            <person name="La Ragione R."/>
            <person name="Hildebrand F."/>
            <person name="Pallen M.J."/>
        </authorList>
    </citation>
    <scope>NUCLEOTIDE SEQUENCE</scope>
    <source>
        <strain evidence="5">2889</strain>
    </source>
</reference>
<dbReference type="PANTHER" id="PTHR44688:SF16">
    <property type="entry name" value="DNA-BINDING TRANSCRIPTIONAL ACTIVATOR DEVR_DOSR"/>
    <property type="match status" value="1"/>
</dbReference>
<dbReference type="PROSITE" id="PS50043">
    <property type="entry name" value="HTH_LUXR_2"/>
    <property type="match status" value="1"/>
</dbReference>